<gene>
    <name evidence="1" type="ORF">ANCCAN_28295</name>
</gene>
<reference evidence="1 2" key="1">
    <citation type="submission" date="2014-10" db="EMBL/GenBank/DDBJ databases">
        <title>Draft genome of the hookworm Ancylostoma caninum.</title>
        <authorList>
            <person name="Mitreva M."/>
        </authorList>
    </citation>
    <scope>NUCLEOTIDE SEQUENCE [LARGE SCALE GENOMIC DNA]</scope>
    <source>
        <strain evidence="1 2">Baltimore</strain>
    </source>
</reference>
<dbReference type="AlphaFoldDB" id="A0A368F726"/>
<protein>
    <submittedName>
        <fullName evidence="1">Uncharacterized protein</fullName>
    </submittedName>
</protein>
<dbReference type="EMBL" id="JOJR01009692">
    <property type="protein sequence ID" value="RCN25987.1"/>
    <property type="molecule type" value="Genomic_DNA"/>
</dbReference>
<proteinExistence type="predicted"/>
<keyword evidence="2" id="KW-1185">Reference proteome</keyword>
<dbReference type="Proteomes" id="UP000252519">
    <property type="component" value="Unassembled WGS sequence"/>
</dbReference>
<sequence length="73" mass="8395">MRSHKGQLKSVVLPNLTHVILAEEEHRHGGCYTLSEIFGRSSKDKVERLPNYENWSSHKLACLQFTLVCYPNP</sequence>
<comment type="caution">
    <text evidence="1">The sequence shown here is derived from an EMBL/GenBank/DDBJ whole genome shotgun (WGS) entry which is preliminary data.</text>
</comment>
<evidence type="ECO:0000313" key="2">
    <source>
        <dbReference type="Proteomes" id="UP000252519"/>
    </source>
</evidence>
<organism evidence="1 2">
    <name type="scientific">Ancylostoma caninum</name>
    <name type="common">Dog hookworm</name>
    <dbReference type="NCBI Taxonomy" id="29170"/>
    <lineage>
        <taxon>Eukaryota</taxon>
        <taxon>Metazoa</taxon>
        <taxon>Ecdysozoa</taxon>
        <taxon>Nematoda</taxon>
        <taxon>Chromadorea</taxon>
        <taxon>Rhabditida</taxon>
        <taxon>Rhabditina</taxon>
        <taxon>Rhabditomorpha</taxon>
        <taxon>Strongyloidea</taxon>
        <taxon>Ancylostomatidae</taxon>
        <taxon>Ancylostomatinae</taxon>
        <taxon>Ancylostoma</taxon>
    </lineage>
</organism>
<name>A0A368F726_ANCCA</name>
<dbReference type="OrthoDB" id="10253115at2759"/>
<evidence type="ECO:0000313" key="1">
    <source>
        <dbReference type="EMBL" id="RCN25987.1"/>
    </source>
</evidence>
<dbReference type="STRING" id="29170.A0A368F726"/>
<accession>A0A368F726</accession>